<sequence>MVLTLLGRRSSDPTSKECCSILGLLSMALNDMVLEGVVEEDKLDTLNFPTYFPSPEEVKAIIRSEGSFRVNQLETFHVNWDGNDPSEGGSMTDKSSSSYRIANHMRAVSESLLISQFGEEMIDELFARFGERVAEYAVKEKTEYTNLVISVTKGETGPN</sequence>
<dbReference type="GO" id="GO:0046872">
    <property type="term" value="F:metal ion binding"/>
    <property type="evidence" value="ECO:0007669"/>
    <property type="project" value="UniProtKB-KW"/>
</dbReference>
<name>A0AA41V552_PAPNU</name>
<keyword evidence="4" id="KW-1185">Reference proteome</keyword>
<gene>
    <name evidence="3" type="ORF">MKW94_029043</name>
</gene>
<protein>
    <submittedName>
        <fullName evidence="3">Uncharacterized protein</fullName>
    </submittedName>
</protein>
<keyword evidence="1" id="KW-0479">Metal-binding</keyword>
<comment type="caution">
    <text evidence="3">The sequence shown here is derived from an EMBL/GenBank/DDBJ whole genome shotgun (WGS) entry which is preliminary data.</text>
</comment>
<dbReference type="GO" id="GO:0008168">
    <property type="term" value="F:methyltransferase activity"/>
    <property type="evidence" value="ECO:0007669"/>
    <property type="project" value="InterPro"/>
</dbReference>
<dbReference type="EMBL" id="JAJJMA010109249">
    <property type="protein sequence ID" value="MCL7031161.1"/>
    <property type="molecule type" value="Genomic_DNA"/>
</dbReference>
<dbReference type="InterPro" id="IPR005299">
    <property type="entry name" value="MeTrfase_7"/>
</dbReference>
<dbReference type="Proteomes" id="UP001177140">
    <property type="component" value="Unassembled WGS sequence"/>
</dbReference>
<dbReference type="SUPFAM" id="SSF53335">
    <property type="entry name" value="S-adenosyl-L-methionine-dependent methyltransferases"/>
    <property type="match status" value="1"/>
</dbReference>
<dbReference type="Gene3D" id="1.10.1200.270">
    <property type="entry name" value="Methyltransferase, alpha-helical capping domain"/>
    <property type="match status" value="1"/>
</dbReference>
<reference evidence="3" key="1">
    <citation type="submission" date="2022-03" db="EMBL/GenBank/DDBJ databases">
        <title>A functionally conserved STORR gene fusion in Papaver species that diverged 16.8 million years ago.</title>
        <authorList>
            <person name="Catania T."/>
        </authorList>
    </citation>
    <scope>NUCLEOTIDE SEQUENCE</scope>
    <source>
        <strain evidence="3">S-191538</strain>
    </source>
</reference>
<keyword evidence="2" id="KW-0460">Magnesium</keyword>
<evidence type="ECO:0000313" key="3">
    <source>
        <dbReference type="EMBL" id="MCL7031161.1"/>
    </source>
</evidence>
<dbReference type="PANTHER" id="PTHR31009">
    <property type="entry name" value="S-ADENOSYL-L-METHIONINE:CARBOXYL METHYLTRANSFERASE FAMILY PROTEIN"/>
    <property type="match status" value="1"/>
</dbReference>
<proteinExistence type="predicted"/>
<evidence type="ECO:0000256" key="1">
    <source>
        <dbReference type="ARBA" id="ARBA00022723"/>
    </source>
</evidence>
<dbReference type="InterPro" id="IPR029063">
    <property type="entry name" value="SAM-dependent_MTases_sf"/>
</dbReference>
<dbReference type="AlphaFoldDB" id="A0AA41V552"/>
<dbReference type="Pfam" id="PF03492">
    <property type="entry name" value="Methyltransf_7"/>
    <property type="match status" value="1"/>
</dbReference>
<evidence type="ECO:0000256" key="2">
    <source>
        <dbReference type="ARBA" id="ARBA00022842"/>
    </source>
</evidence>
<dbReference type="InterPro" id="IPR042086">
    <property type="entry name" value="MeTrfase_capping"/>
</dbReference>
<accession>A0AA41V552</accession>
<organism evidence="3 4">
    <name type="scientific">Papaver nudicaule</name>
    <name type="common">Iceland poppy</name>
    <dbReference type="NCBI Taxonomy" id="74823"/>
    <lineage>
        <taxon>Eukaryota</taxon>
        <taxon>Viridiplantae</taxon>
        <taxon>Streptophyta</taxon>
        <taxon>Embryophyta</taxon>
        <taxon>Tracheophyta</taxon>
        <taxon>Spermatophyta</taxon>
        <taxon>Magnoliopsida</taxon>
        <taxon>Ranunculales</taxon>
        <taxon>Papaveraceae</taxon>
        <taxon>Papaveroideae</taxon>
        <taxon>Papaver</taxon>
    </lineage>
</organism>
<evidence type="ECO:0000313" key="4">
    <source>
        <dbReference type="Proteomes" id="UP001177140"/>
    </source>
</evidence>